<dbReference type="SUPFAM" id="SSF54403">
    <property type="entry name" value="Cystatin/monellin"/>
    <property type="match status" value="1"/>
</dbReference>
<name>A0A1J3HDQ9_NOCCA</name>
<evidence type="ECO:0000313" key="2">
    <source>
        <dbReference type="EMBL" id="JAU28551.1"/>
    </source>
</evidence>
<dbReference type="NCBIfam" id="TIGR01638">
    <property type="entry name" value="Atha_cystat_rel"/>
    <property type="match status" value="1"/>
</dbReference>
<dbReference type="EMBL" id="GEVK01024281">
    <property type="protein sequence ID" value="JAU28551.1"/>
    <property type="molecule type" value="Transcribed_RNA"/>
</dbReference>
<evidence type="ECO:0000313" key="3">
    <source>
        <dbReference type="EMBL" id="JAU66134.1"/>
    </source>
</evidence>
<dbReference type="EMBL" id="GEVL01011207">
    <property type="protein sequence ID" value="JAU66134.1"/>
    <property type="molecule type" value="Transcribed_RNA"/>
</dbReference>
<dbReference type="PANTHER" id="PTHR31228">
    <property type="entry name" value="CYSTATIN/MONELLIN SUPERFAMILY PROTEIN"/>
    <property type="match status" value="1"/>
</dbReference>
<dbReference type="InterPro" id="IPR046350">
    <property type="entry name" value="Cystatin_sf"/>
</dbReference>
<gene>
    <name evidence="2" type="ORF">LC_TR15474_c0_g1_i1_g.52733</name>
    <name evidence="3" type="ORF">LE_TR9519_c0_g1_i1_g.32190</name>
</gene>
<dbReference type="Gene3D" id="3.10.450.10">
    <property type="match status" value="1"/>
</dbReference>
<protein>
    <submittedName>
        <fullName evidence="3">Uncharacterized protein</fullName>
    </submittedName>
</protein>
<feature type="region of interest" description="Disordered" evidence="1">
    <location>
        <begin position="183"/>
        <end position="208"/>
    </location>
</feature>
<sequence length="208" mass="24219">MGEGERSLDGPKPGELSLDDWTWFVEDAFVVHSPDEPKPWFKPWYITKTEEDEPKLTTRQEVILMNEQIDASEGFDINYKLFRCLFNYHPVVLEAHQFVEPPETNADLLKRLCEKSIDDYNQENKTELEFVKPLYANFHSASGVMFLITFQVKDPVDNLTKEFQARVHYSYVDKSNFVFCRPKPSPDVSTDEDSLGDAEENAKKQRLE</sequence>
<organism evidence="3">
    <name type="scientific">Noccaea caerulescens</name>
    <name type="common">Alpine penny-cress</name>
    <name type="synonym">Thlaspi caerulescens</name>
    <dbReference type="NCBI Taxonomy" id="107243"/>
    <lineage>
        <taxon>Eukaryota</taxon>
        <taxon>Viridiplantae</taxon>
        <taxon>Streptophyta</taxon>
        <taxon>Embryophyta</taxon>
        <taxon>Tracheophyta</taxon>
        <taxon>Spermatophyta</taxon>
        <taxon>Magnoliopsida</taxon>
        <taxon>eudicotyledons</taxon>
        <taxon>Gunneridae</taxon>
        <taxon>Pentapetalae</taxon>
        <taxon>rosids</taxon>
        <taxon>malvids</taxon>
        <taxon>Brassicales</taxon>
        <taxon>Brassicaceae</taxon>
        <taxon>Coluteocarpeae</taxon>
        <taxon>Noccaea</taxon>
    </lineage>
</organism>
<proteinExistence type="predicted"/>
<feature type="compositionally biased region" description="Acidic residues" evidence="1">
    <location>
        <begin position="189"/>
        <end position="199"/>
    </location>
</feature>
<accession>A0A1J3HDQ9</accession>
<reference evidence="3" key="1">
    <citation type="submission" date="2016-07" db="EMBL/GenBank/DDBJ databases">
        <title>De novo transcriptome assembly of four accessions of the metal hyperaccumulator plant Noccaea caerulescens.</title>
        <authorList>
            <person name="Blande D."/>
            <person name="Halimaa P."/>
            <person name="Tervahauta A.I."/>
            <person name="Aarts M.G."/>
            <person name="Karenlampi S.O."/>
        </authorList>
    </citation>
    <scope>NUCLEOTIDE SEQUENCE</scope>
</reference>
<dbReference type="PANTHER" id="PTHR31228:SF36">
    <property type="entry name" value="CYSTATIN_MONELLIN SUPERFAMILY PROTEIN"/>
    <property type="match status" value="1"/>
</dbReference>
<dbReference type="InterPro" id="IPR006525">
    <property type="entry name" value="Cystatin-related_pln"/>
</dbReference>
<dbReference type="AlphaFoldDB" id="A0A1J3HDQ9"/>
<evidence type="ECO:0000256" key="1">
    <source>
        <dbReference type="SAM" id="MobiDB-lite"/>
    </source>
</evidence>